<dbReference type="EMBL" id="DS113423">
    <property type="protein sequence ID" value="EAY06447.1"/>
    <property type="molecule type" value="Genomic_DNA"/>
</dbReference>
<keyword evidence="2" id="KW-1185">Reference proteome</keyword>
<gene>
    <name evidence="1" type="ORF">TVAG_149330</name>
</gene>
<organism evidence="1 2">
    <name type="scientific">Trichomonas vaginalis (strain ATCC PRA-98 / G3)</name>
    <dbReference type="NCBI Taxonomy" id="412133"/>
    <lineage>
        <taxon>Eukaryota</taxon>
        <taxon>Metamonada</taxon>
        <taxon>Parabasalia</taxon>
        <taxon>Trichomonadida</taxon>
        <taxon>Trichomonadidae</taxon>
        <taxon>Trichomonas</taxon>
    </lineage>
</organism>
<dbReference type="VEuPathDB" id="TrichDB:TVAGG3_0163320"/>
<dbReference type="Proteomes" id="UP000001542">
    <property type="component" value="Unassembled WGS sequence"/>
</dbReference>
<protein>
    <recommendedName>
        <fullName evidence="3">PCI domain containing protein</fullName>
    </recommendedName>
</protein>
<dbReference type="AlphaFoldDB" id="A2ELK0"/>
<dbReference type="InParanoid" id="A2ELK0"/>
<sequence length="350" mass="40374">MSGEKENSKQWKTIPLDSISEEKLQDRYNLILSIKEYAKKDEFIKTFLQKISAAKDAEAKILKALYLLSIPPSYSYKHTYEYALSILEETNKFHDKIKFNFAFQLVEAASHLNKAEELYENPKLKTILNEKEPHMYAVLHLALCIASNHPTRDTYTLPKDLRISALILFYMGKNGLYLSEFDVAAQYFMQTIHYARDSYDIKKSANNYLSLSLFLAGDSKRSFDTLCAKDVATDQEFLQFWEFDHNVASLKIPKEASFLAEPIRHQYSIRVLRDFAQTCKSVQIVYISDVLGKYTDSAIHALTNSGEFEIITDEDGNIDFIELDISQIVEERKKEVIELSKKAPDMFVSK</sequence>
<dbReference type="RefSeq" id="XP_001318670.1">
    <property type="nucleotide sequence ID" value="XM_001318635.1"/>
</dbReference>
<name>A2ELK0_TRIV3</name>
<dbReference type="KEGG" id="tva:4764323"/>
<dbReference type="VEuPathDB" id="TrichDB:TVAG_149330"/>
<evidence type="ECO:0000313" key="1">
    <source>
        <dbReference type="EMBL" id="EAY06447.1"/>
    </source>
</evidence>
<evidence type="ECO:0000313" key="2">
    <source>
        <dbReference type="Proteomes" id="UP000001542"/>
    </source>
</evidence>
<accession>A2ELK0</accession>
<reference evidence="1" key="1">
    <citation type="submission" date="2006-10" db="EMBL/GenBank/DDBJ databases">
        <authorList>
            <person name="Amadeo P."/>
            <person name="Zhao Q."/>
            <person name="Wortman J."/>
            <person name="Fraser-Liggett C."/>
            <person name="Carlton J."/>
        </authorList>
    </citation>
    <scope>NUCLEOTIDE SEQUENCE</scope>
    <source>
        <strain evidence="1">G3</strain>
    </source>
</reference>
<evidence type="ECO:0008006" key="3">
    <source>
        <dbReference type="Google" id="ProtNLM"/>
    </source>
</evidence>
<proteinExistence type="predicted"/>
<reference evidence="1" key="2">
    <citation type="journal article" date="2007" name="Science">
        <title>Draft genome sequence of the sexually transmitted pathogen Trichomonas vaginalis.</title>
        <authorList>
            <person name="Carlton J.M."/>
            <person name="Hirt R.P."/>
            <person name="Silva J.C."/>
            <person name="Delcher A.L."/>
            <person name="Schatz M."/>
            <person name="Zhao Q."/>
            <person name="Wortman J.R."/>
            <person name="Bidwell S.L."/>
            <person name="Alsmark U.C.M."/>
            <person name="Besteiro S."/>
            <person name="Sicheritz-Ponten T."/>
            <person name="Noel C.J."/>
            <person name="Dacks J.B."/>
            <person name="Foster P.G."/>
            <person name="Simillion C."/>
            <person name="Van de Peer Y."/>
            <person name="Miranda-Saavedra D."/>
            <person name="Barton G.J."/>
            <person name="Westrop G.D."/>
            <person name="Mueller S."/>
            <person name="Dessi D."/>
            <person name="Fiori P.L."/>
            <person name="Ren Q."/>
            <person name="Paulsen I."/>
            <person name="Zhang H."/>
            <person name="Bastida-Corcuera F.D."/>
            <person name="Simoes-Barbosa A."/>
            <person name="Brown M.T."/>
            <person name="Hayes R.D."/>
            <person name="Mukherjee M."/>
            <person name="Okumura C.Y."/>
            <person name="Schneider R."/>
            <person name="Smith A.J."/>
            <person name="Vanacova S."/>
            <person name="Villalvazo M."/>
            <person name="Haas B.J."/>
            <person name="Pertea M."/>
            <person name="Feldblyum T.V."/>
            <person name="Utterback T.R."/>
            <person name="Shu C.L."/>
            <person name="Osoegawa K."/>
            <person name="de Jong P.J."/>
            <person name="Hrdy I."/>
            <person name="Horvathova L."/>
            <person name="Zubacova Z."/>
            <person name="Dolezal P."/>
            <person name="Malik S.B."/>
            <person name="Logsdon J.M. Jr."/>
            <person name="Henze K."/>
            <person name="Gupta A."/>
            <person name="Wang C.C."/>
            <person name="Dunne R.L."/>
            <person name="Upcroft J.A."/>
            <person name="Upcroft P."/>
            <person name="White O."/>
            <person name="Salzberg S.L."/>
            <person name="Tang P."/>
            <person name="Chiu C.-H."/>
            <person name="Lee Y.-S."/>
            <person name="Embley T.M."/>
            <person name="Coombs G.H."/>
            <person name="Mottram J.C."/>
            <person name="Tachezy J."/>
            <person name="Fraser-Liggett C.M."/>
            <person name="Johnson P.J."/>
        </authorList>
    </citation>
    <scope>NUCLEOTIDE SEQUENCE [LARGE SCALE GENOMIC DNA]</scope>
    <source>
        <strain evidence="1">G3</strain>
    </source>
</reference>